<gene>
    <name evidence="13" type="primary">CRK1_1</name>
    <name evidence="13" type="ORF">HK099_000462</name>
</gene>
<keyword evidence="4" id="KW-0808">Transferase</keyword>
<dbReference type="GO" id="GO:0005524">
    <property type="term" value="F:ATP binding"/>
    <property type="evidence" value="ECO:0007669"/>
    <property type="project" value="UniProtKB-UniRule"/>
</dbReference>
<dbReference type="GO" id="GO:0005737">
    <property type="term" value="C:cytoplasm"/>
    <property type="evidence" value="ECO:0007669"/>
    <property type="project" value="TreeGrafter"/>
</dbReference>
<dbReference type="EMBL" id="JADGJW010000110">
    <property type="protein sequence ID" value="KAJ3223978.1"/>
    <property type="molecule type" value="Genomic_DNA"/>
</dbReference>
<dbReference type="InterPro" id="IPR050108">
    <property type="entry name" value="CDK"/>
</dbReference>
<dbReference type="Proteomes" id="UP001211065">
    <property type="component" value="Unassembled WGS sequence"/>
</dbReference>
<keyword evidence="14" id="KW-1185">Reference proteome</keyword>
<dbReference type="PROSITE" id="PS50011">
    <property type="entry name" value="PROTEIN_KINASE_DOM"/>
    <property type="match status" value="1"/>
</dbReference>
<evidence type="ECO:0000313" key="14">
    <source>
        <dbReference type="Proteomes" id="UP001211065"/>
    </source>
</evidence>
<dbReference type="Gene3D" id="1.10.510.10">
    <property type="entry name" value="Transferase(Phosphotransferase) domain 1"/>
    <property type="match status" value="1"/>
</dbReference>
<evidence type="ECO:0000256" key="6">
    <source>
        <dbReference type="ARBA" id="ARBA00022777"/>
    </source>
</evidence>
<evidence type="ECO:0000256" key="4">
    <source>
        <dbReference type="ARBA" id="ARBA00022679"/>
    </source>
</evidence>
<dbReference type="PANTHER" id="PTHR24056:SF46">
    <property type="entry name" value="CYCLIN-DEPENDENT KINASE 5"/>
    <property type="match status" value="1"/>
</dbReference>
<name>A0AAD5U4G7_9FUNG</name>
<evidence type="ECO:0000256" key="3">
    <source>
        <dbReference type="ARBA" id="ARBA00022527"/>
    </source>
</evidence>
<dbReference type="GO" id="GO:0004693">
    <property type="term" value="F:cyclin-dependent protein serine/threonine kinase activity"/>
    <property type="evidence" value="ECO:0007669"/>
    <property type="project" value="UniProtKB-EC"/>
</dbReference>
<dbReference type="SUPFAM" id="SSF56112">
    <property type="entry name" value="Protein kinase-like (PK-like)"/>
    <property type="match status" value="1"/>
</dbReference>
<dbReference type="InterPro" id="IPR017441">
    <property type="entry name" value="Protein_kinase_ATP_BS"/>
</dbReference>
<dbReference type="Pfam" id="PF00069">
    <property type="entry name" value="Pkinase"/>
    <property type="match status" value="1"/>
</dbReference>
<evidence type="ECO:0000259" key="12">
    <source>
        <dbReference type="PROSITE" id="PS50011"/>
    </source>
</evidence>
<evidence type="ECO:0000256" key="7">
    <source>
        <dbReference type="ARBA" id="ARBA00022840"/>
    </source>
</evidence>
<evidence type="ECO:0000256" key="8">
    <source>
        <dbReference type="ARBA" id="ARBA00047811"/>
    </source>
</evidence>
<evidence type="ECO:0000256" key="2">
    <source>
        <dbReference type="ARBA" id="ARBA00012425"/>
    </source>
</evidence>
<keyword evidence="6 13" id="KW-0418">Kinase</keyword>
<dbReference type="Gene3D" id="3.30.200.20">
    <property type="entry name" value="Phosphorylase Kinase, domain 1"/>
    <property type="match status" value="1"/>
</dbReference>
<dbReference type="InterPro" id="IPR008271">
    <property type="entry name" value="Ser/Thr_kinase_AS"/>
</dbReference>
<dbReference type="SMART" id="SM00220">
    <property type="entry name" value="S_TKc"/>
    <property type="match status" value="1"/>
</dbReference>
<evidence type="ECO:0000256" key="11">
    <source>
        <dbReference type="RuleBase" id="RU000304"/>
    </source>
</evidence>
<dbReference type="FunFam" id="3.30.200.20:FF:000375">
    <property type="entry name" value="Cell division related protein kinase 2"/>
    <property type="match status" value="1"/>
</dbReference>
<dbReference type="GO" id="GO:0005634">
    <property type="term" value="C:nucleus"/>
    <property type="evidence" value="ECO:0007669"/>
    <property type="project" value="TreeGrafter"/>
</dbReference>
<comment type="caution">
    <text evidence="13">The sequence shown here is derived from an EMBL/GenBank/DDBJ whole genome shotgun (WGS) entry which is preliminary data.</text>
</comment>
<keyword evidence="3 11" id="KW-0723">Serine/threonine-protein kinase</keyword>
<feature type="binding site" evidence="10">
    <location>
        <position position="33"/>
    </location>
    <ligand>
        <name>ATP</name>
        <dbReference type="ChEBI" id="CHEBI:30616"/>
    </ligand>
</feature>
<evidence type="ECO:0000256" key="5">
    <source>
        <dbReference type="ARBA" id="ARBA00022741"/>
    </source>
</evidence>
<keyword evidence="7 10" id="KW-0067">ATP-binding</keyword>
<reference evidence="13" key="1">
    <citation type="submission" date="2020-05" db="EMBL/GenBank/DDBJ databases">
        <title>Phylogenomic resolution of chytrid fungi.</title>
        <authorList>
            <person name="Stajich J.E."/>
            <person name="Amses K."/>
            <person name="Simmons R."/>
            <person name="Seto K."/>
            <person name="Myers J."/>
            <person name="Bonds A."/>
            <person name="Quandt C.A."/>
            <person name="Barry K."/>
            <person name="Liu P."/>
            <person name="Grigoriev I."/>
            <person name="Longcore J.E."/>
            <person name="James T.Y."/>
        </authorList>
    </citation>
    <scope>NUCLEOTIDE SEQUENCE</scope>
    <source>
        <strain evidence="13">JEL0476</strain>
    </source>
</reference>
<feature type="domain" description="Protein kinase" evidence="12">
    <location>
        <begin position="4"/>
        <end position="336"/>
    </location>
</feature>
<evidence type="ECO:0000256" key="10">
    <source>
        <dbReference type="PROSITE-ProRule" id="PRU10141"/>
    </source>
</evidence>
<comment type="catalytic activity">
    <reaction evidence="8">
        <text>L-threonyl-[protein] + ATP = O-phospho-L-threonyl-[protein] + ADP + H(+)</text>
        <dbReference type="Rhea" id="RHEA:46608"/>
        <dbReference type="Rhea" id="RHEA-COMP:11060"/>
        <dbReference type="Rhea" id="RHEA-COMP:11605"/>
        <dbReference type="ChEBI" id="CHEBI:15378"/>
        <dbReference type="ChEBI" id="CHEBI:30013"/>
        <dbReference type="ChEBI" id="CHEBI:30616"/>
        <dbReference type="ChEBI" id="CHEBI:61977"/>
        <dbReference type="ChEBI" id="CHEBI:456216"/>
        <dbReference type="EC" id="2.7.11.22"/>
    </reaction>
</comment>
<accession>A0AAD5U4G7</accession>
<dbReference type="InterPro" id="IPR000719">
    <property type="entry name" value="Prot_kinase_dom"/>
</dbReference>
<dbReference type="CDD" id="cd07829">
    <property type="entry name" value="STKc_CDK_like"/>
    <property type="match status" value="1"/>
</dbReference>
<evidence type="ECO:0000313" key="13">
    <source>
        <dbReference type="EMBL" id="KAJ3223978.1"/>
    </source>
</evidence>
<evidence type="ECO:0000256" key="9">
    <source>
        <dbReference type="ARBA" id="ARBA00048367"/>
    </source>
</evidence>
<keyword evidence="5 10" id="KW-0547">Nucleotide-binding</keyword>
<evidence type="ECO:0000256" key="1">
    <source>
        <dbReference type="ARBA" id="ARBA00006485"/>
    </source>
</evidence>
<dbReference type="PROSITE" id="PS00108">
    <property type="entry name" value="PROTEIN_KINASE_ST"/>
    <property type="match status" value="1"/>
</dbReference>
<dbReference type="EC" id="2.7.11.22" evidence="2"/>
<dbReference type="AlphaFoldDB" id="A0AAD5U4G7"/>
<dbReference type="PROSITE" id="PS00107">
    <property type="entry name" value="PROTEIN_KINASE_ATP"/>
    <property type="match status" value="1"/>
</dbReference>
<dbReference type="PANTHER" id="PTHR24056">
    <property type="entry name" value="CELL DIVISION PROTEIN KINASE"/>
    <property type="match status" value="1"/>
</dbReference>
<comment type="similarity">
    <text evidence="1">Belongs to the protein kinase superfamily. CMGC Ser/Thr protein kinase family. CDC2/CDKX subfamily.</text>
</comment>
<protein>
    <recommendedName>
        <fullName evidence="2">cyclin-dependent kinase</fullName>
        <ecNumber evidence="2">2.7.11.22</ecNumber>
    </recommendedName>
</protein>
<proteinExistence type="inferred from homology"/>
<dbReference type="FunFam" id="1.10.510.10:FF:000611">
    <property type="entry name" value="CMGC family protein kinase"/>
    <property type="match status" value="1"/>
</dbReference>
<dbReference type="InterPro" id="IPR011009">
    <property type="entry name" value="Kinase-like_dom_sf"/>
</dbReference>
<comment type="catalytic activity">
    <reaction evidence="9">
        <text>L-seryl-[protein] + ATP = O-phospho-L-seryl-[protein] + ADP + H(+)</text>
        <dbReference type="Rhea" id="RHEA:17989"/>
        <dbReference type="Rhea" id="RHEA-COMP:9863"/>
        <dbReference type="Rhea" id="RHEA-COMP:11604"/>
        <dbReference type="ChEBI" id="CHEBI:15378"/>
        <dbReference type="ChEBI" id="CHEBI:29999"/>
        <dbReference type="ChEBI" id="CHEBI:30616"/>
        <dbReference type="ChEBI" id="CHEBI:83421"/>
        <dbReference type="ChEBI" id="CHEBI:456216"/>
        <dbReference type="EC" id="2.7.11.22"/>
    </reaction>
</comment>
<sequence>MEKYQKIEKLGEGTSGVVYKAQQKDSNMITALKRIKLENSEEGIPCTAIREISILKELRHQNVVRIYDVIHTEKKLTLVFEYFDSDLKKFMDVFEGNIDSATIKNLSNQLLTGVAYIHSQHVLHRDLKPQNLLINKKMELKLADFGLARDYGIPVRSYSDEVVTLWYRAPDVLLGSKHYSTSIDIWSCGCIIAEIATGQVLFPGQSNYDQILKIFKFLGIPDENFFLEFNKNNLVKYESLKLKKSNNHTNNSEKLNENSEVAKNISGSTRVDNNVYISSDVYFSNLELNNETFKNEINEKYFSKLGLDGTDLLLMLLALHPSKRISCEHALLHTFFRDMNVSLTTTIPS</sequence>
<organism evidence="13 14">
    <name type="scientific">Clydaea vesicula</name>
    <dbReference type="NCBI Taxonomy" id="447962"/>
    <lineage>
        <taxon>Eukaryota</taxon>
        <taxon>Fungi</taxon>
        <taxon>Fungi incertae sedis</taxon>
        <taxon>Chytridiomycota</taxon>
        <taxon>Chytridiomycota incertae sedis</taxon>
        <taxon>Chytridiomycetes</taxon>
        <taxon>Lobulomycetales</taxon>
        <taxon>Lobulomycetaceae</taxon>
        <taxon>Clydaea</taxon>
    </lineage>
</organism>